<dbReference type="EMBL" id="KL597025">
    <property type="protein sequence ID" value="KER20756.1"/>
    <property type="molecule type" value="Genomic_DNA"/>
</dbReference>
<protein>
    <recommendedName>
        <fullName evidence="3">Reverse transcriptase domain-containing protein</fullName>
    </recommendedName>
</protein>
<gene>
    <name evidence="1" type="ORF">T265_10776</name>
</gene>
<evidence type="ECO:0000313" key="2">
    <source>
        <dbReference type="Proteomes" id="UP000054324"/>
    </source>
</evidence>
<dbReference type="PANTHER" id="PTHR21301:SF10">
    <property type="entry name" value="REVERSE TRANSCRIPTASE DOMAIN-CONTAINING PROTEIN"/>
    <property type="match status" value="1"/>
</dbReference>
<dbReference type="RefSeq" id="XP_009175507.1">
    <property type="nucleotide sequence ID" value="XM_009177243.1"/>
</dbReference>
<proteinExistence type="predicted"/>
<dbReference type="PANTHER" id="PTHR21301">
    <property type="entry name" value="REVERSE TRANSCRIPTASE"/>
    <property type="match status" value="1"/>
</dbReference>
<dbReference type="OrthoDB" id="6254425at2759"/>
<evidence type="ECO:0008006" key="3">
    <source>
        <dbReference type="Google" id="ProtNLM"/>
    </source>
</evidence>
<sequence length="101" mass="11535">MGSPISGLIAEIAMQKLERIVLPDIKPQIWVRYVEDTFAVVRENELLRAEELLNNVFPDIQFTMETEENNNLASLDGFATGFMGEEEKYSHDPKSMNQDNT</sequence>
<dbReference type="KEGG" id="ovi:T265_10776"/>
<dbReference type="AlphaFoldDB" id="A0A074Z137"/>
<evidence type="ECO:0000313" key="1">
    <source>
        <dbReference type="EMBL" id="KER20756.1"/>
    </source>
</evidence>
<dbReference type="GeneID" id="20324944"/>
<reference evidence="1 2" key="1">
    <citation type="submission" date="2013-11" db="EMBL/GenBank/DDBJ databases">
        <title>Opisthorchis viverrini - life in the bile duct.</title>
        <authorList>
            <person name="Young N.D."/>
            <person name="Nagarajan N."/>
            <person name="Lin S.J."/>
            <person name="Korhonen P.K."/>
            <person name="Jex A.R."/>
            <person name="Hall R.S."/>
            <person name="Safavi-Hemami H."/>
            <person name="Kaewkong W."/>
            <person name="Bertrand D."/>
            <person name="Gao S."/>
            <person name="Seet Q."/>
            <person name="Wongkham S."/>
            <person name="Teh B.T."/>
            <person name="Wongkham C."/>
            <person name="Intapan P.M."/>
            <person name="Maleewong W."/>
            <person name="Yang X."/>
            <person name="Hu M."/>
            <person name="Wang Z."/>
            <person name="Hofmann A."/>
            <person name="Sternberg P.W."/>
            <person name="Tan P."/>
            <person name="Wang J."/>
            <person name="Gasser R.B."/>
        </authorList>
    </citation>
    <scope>NUCLEOTIDE SEQUENCE [LARGE SCALE GENOMIC DNA]</scope>
</reference>
<keyword evidence="2" id="KW-1185">Reference proteome</keyword>
<dbReference type="CTD" id="20324944"/>
<dbReference type="Proteomes" id="UP000054324">
    <property type="component" value="Unassembled WGS sequence"/>
</dbReference>
<organism evidence="1 2">
    <name type="scientific">Opisthorchis viverrini</name>
    <name type="common">Southeast Asian liver fluke</name>
    <dbReference type="NCBI Taxonomy" id="6198"/>
    <lineage>
        <taxon>Eukaryota</taxon>
        <taxon>Metazoa</taxon>
        <taxon>Spiralia</taxon>
        <taxon>Lophotrochozoa</taxon>
        <taxon>Platyhelminthes</taxon>
        <taxon>Trematoda</taxon>
        <taxon>Digenea</taxon>
        <taxon>Opisthorchiida</taxon>
        <taxon>Opisthorchiata</taxon>
        <taxon>Opisthorchiidae</taxon>
        <taxon>Opisthorchis</taxon>
    </lineage>
</organism>
<accession>A0A074Z137</accession>
<name>A0A074Z137_OPIVI</name>